<keyword evidence="4 13" id="KW-0808">Transferase</keyword>
<dbReference type="GO" id="GO:0032259">
    <property type="term" value="P:methylation"/>
    <property type="evidence" value="ECO:0007669"/>
    <property type="project" value="UniProtKB-KW"/>
</dbReference>
<evidence type="ECO:0000256" key="12">
    <source>
        <dbReference type="ARBA" id="ARBA00023264"/>
    </source>
</evidence>
<keyword evidence="16" id="KW-1185">Reference proteome</keyword>
<evidence type="ECO:0000259" key="14">
    <source>
        <dbReference type="Pfam" id="PF17751"/>
    </source>
</evidence>
<dbReference type="Pfam" id="PF04191">
    <property type="entry name" value="PEMT"/>
    <property type="match status" value="2"/>
</dbReference>
<dbReference type="GO" id="GO:0006656">
    <property type="term" value="P:phosphatidylcholine biosynthetic process"/>
    <property type="evidence" value="ECO:0007669"/>
    <property type="project" value="UniProtKB-UniRule"/>
</dbReference>
<evidence type="ECO:0000256" key="11">
    <source>
        <dbReference type="ARBA" id="ARBA00023209"/>
    </source>
</evidence>
<dbReference type="InterPro" id="IPR007318">
    <property type="entry name" value="Phopholipid_MeTrfase"/>
</dbReference>
<evidence type="ECO:0000256" key="6">
    <source>
        <dbReference type="ARBA" id="ARBA00022692"/>
    </source>
</evidence>
<reference evidence="15" key="1">
    <citation type="submission" date="2021-03" db="EMBL/GenBank/DDBJ databases">
        <authorList>
            <person name="Palmer J.M."/>
        </authorList>
    </citation>
    <scope>NUCLEOTIDE SEQUENCE</scope>
    <source>
        <strain evidence="15">ARV_011</strain>
    </source>
</reference>
<comment type="subcellular location">
    <subcellularLocation>
        <location evidence="1">Endomembrane system</location>
        <topology evidence="1">Multi-pass membrane protein</topology>
    </subcellularLocation>
    <subcellularLocation>
        <location evidence="13">Endoplasmic reticulum membrane</location>
        <topology evidence="13">Multi-pass membrane protein</topology>
    </subcellularLocation>
</comment>
<dbReference type="GeneID" id="66117245"/>
<dbReference type="PROSITE" id="PS51598">
    <property type="entry name" value="SAM_CHO2"/>
    <property type="match status" value="1"/>
</dbReference>
<keyword evidence="2 13" id="KW-0444">Lipid biosynthesis</keyword>
<dbReference type="EMBL" id="JAHMUF010000004">
    <property type="protein sequence ID" value="KAG7195343.1"/>
    <property type="molecule type" value="Genomic_DNA"/>
</dbReference>
<dbReference type="OrthoDB" id="4583at2759"/>
<keyword evidence="3 13" id="KW-0489">Methyltransferase</keyword>
<keyword evidence="7 13" id="KW-0256">Endoplasmic reticulum</keyword>
<dbReference type="Proteomes" id="UP000790833">
    <property type="component" value="Unassembled WGS sequence"/>
</dbReference>
<gene>
    <name evidence="15" type="primary">CHO2</name>
    <name evidence="15" type="ORF">KQ657_003871</name>
</gene>
<dbReference type="Gene3D" id="2.60.40.2840">
    <property type="match status" value="1"/>
</dbReference>
<keyword evidence="12 13" id="KW-1208">Phospholipid metabolism</keyword>
<dbReference type="Gene3D" id="1.20.120.1630">
    <property type="match status" value="1"/>
</dbReference>
<dbReference type="Pfam" id="PF17751">
    <property type="entry name" value="SKICH"/>
    <property type="match status" value="1"/>
</dbReference>
<feature type="transmembrane region" description="Helical" evidence="13">
    <location>
        <begin position="473"/>
        <end position="495"/>
    </location>
</feature>
<evidence type="ECO:0000256" key="13">
    <source>
        <dbReference type="RuleBase" id="RU361122"/>
    </source>
</evidence>
<comment type="function">
    <text evidence="13">Catalyzes the first step of the methylation pathway of phosphatidylcholine biosynthesis, the SAM-dependent methylation of phosphatidylethanolamine (PE) to phosphatidylmonomethylethanolamine (PMME).</text>
</comment>
<dbReference type="InterPro" id="IPR041611">
    <property type="entry name" value="SKICH"/>
</dbReference>
<dbReference type="AlphaFoldDB" id="A0A9P8AJD7"/>
<keyword evidence="9 13" id="KW-0443">Lipid metabolism</keyword>
<organism evidence="15 16">
    <name type="scientific">Scheffersomyces spartinae</name>
    <dbReference type="NCBI Taxonomy" id="45513"/>
    <lineage>
        <taxon>Eukaryota</taxon>
        <taxon>Fungi</taxon>
        <taxon>Dikarya</taxon>
        <taxon>Ascomycota</taxon>
        <taxon>Saccharomycotina</taxon>
        <taxon>Pichiomycetes</taxon>
        <taxon>Debaryomycetaceae</taxon>
        <taxon>Scheffersomyces</taxon>
    </lineage>
</organism>
<comment type="caution">
    <text evidence="15">The sequence shown here is derived from an EMBL/GenBank/DDBJ whole genome shotgun (WGS) entry which is preliminary data.</text>
</comment>
<feature type="domain" description="SKICH" evidence="14">
    <location>
        <begin position="680"/>
        <end position="763"/>
    </location>
</feature>
<dbReference type="PIRSF" id="PIRSF000383">
    <property type="entry name" value="PEAMT"/>
    <property type="match status" value="1"/>
</dbReference>
<dbReference type="PROSITE" id="PS50244">
    <property type="entry name" value="S5A_REDUCTASE"/>
    <property type="match status" value="1"/>
</dbReference>
<evidence type="ECO:0000313" key="16">
    <source>
        <dbReference type="Proteomes" id="UP000790833"/>
    </source>
</evidence>
<proteinExistence type="inferred from homology"/>
<comment type="similarity">
    <text evidence="13">Belongs to the class VI-like SAM-binding methyltransferase superfamily. CHO2 family.</text>
</comment>
<evidence type="ECO:0000256" key="8">
    <source>
        <dbReference type="ARBA" id="ARBA00022989"/>
    </source>
</evidence>
<feature type="transmembrane region" description="Helical" evidence="13">
    <location>
        <begin position="364"/>
        <end position="380"/>
    </location>
</feature>
<feature type="transmembrane region" description="Helical" evidence="13">
    <location>
        <begin position="92"/>
        <end position="114"/>
    </location>
</feature>
<evidence type="ECO:0000256" key="9">
    <source>
        <dbReference type="ARBA" id="ARBA00023098"/>
    </source>
</evidence>
<name>A0A9P8AJD7_9ASCO</name>
<evidence type="ECO:0000256" key="3">
    <source>
        <dbReference type="ARBA" id="ARBA00022603"/>
    </source>
</evidence>
<keyword evidence="11 13" id="KW-0594">Phospholipid biosynthesis</keyword>
<dbReference type="InterPro" id="IPR016219">
    <property type="entry name" value="Phosphatid-EA_MeTrfase_fun"/>
</dbReference>
<feature type="transmembrane region" description="Helical" evidence="13">
    <location>
        <begin position="69"/>
        <end position="86"/>
    </location>
</feature>
<sequence length="887" mass="101858">MTTKSSSSSSAVNVEKQSLSSTEAPLLFTAKRMTTGVTFSGTQFEVPTTHDMLHALFNPGIRKSHLEKAIVVSLAMNFVLFYFLPLGSTLQLSSFVTFYLFWRFAYNFGIGYLLRQQSLNNQLVKWANNLDLFSIKSSKDLSPASPTLIQKLAAWELTSQMKDYPKYPAEFNTWLLFRKLVDLILMQDFVLFVCVFILASCSDNFQFINTNQQGIWLVASRLIIGTVLIVFNYWVKSNAHYIIKDYAWYWGDFFFRQFNNEELIFDGVFEMVPHPMYSIGYIGYYGFALIAKSYTVLMIAIVGHFLQMVFLHIIENPHIDRIYGPTRNELNSVRLSKFKDLKYFDNFTPLVGLLNFNLFRPSDVINLLLVVTYGLVFPFVSKSTSTLFKLAIATKLIESVGVDIVLWLQHHFKYYTKWILANDIPLEKSLNNFAIIYNTLLNVSYATVFGLNLCQWLSGSPTKYIVFLSSEWLFLRILVGGFLIATQVLINVSIIDSIGYFGWFYGDFFIPAHQNLLTKCGVYRYLNNPEQIFGVCGLMGTFLIFPSFENFILTLIWVVNNFVRFNFIERTHMIQVYGESAVSTDSGVTKTFKKHLIPNLVRRGSSPLTFSNPTTNGVQGKRRSTFSESLDVFLKELRKSKNKLSNQNMIEISQNLNFSNGDYSIKLESPISIIGHPITIEWHSPEETHSPLDWIGLYKVVQTSYSKYHTLILSQGRWTYLDKSKGTFTFSGSKLFWEEGIYEFRYHLDGKHDVTCISSPFEIRNAHIQIQGDSEGASSQSEDESEDTIEVRVANALQKEILQYLEASSELKSFDIDEPIKFNEDEDVVKTLKLVSRLVSQSTGIKLSHKYFAHRVGTLTTRELARKLIEMQRVLNNLSEDFNKRLE</sequence>
<keyword evidence="6 13" id="KW-0812">Transmembrane</keyword>
<dbReference type="GO" id="GO:0005789">
    <property type="term" value="C:endoplasmic reticulum membrane"/>
    <property type="evidence" value="ECO:0007669"/>
    <property type="project" value="UniProtKB-SubCell"/>
</dbReference>
<evidence type="ECO:0000256" key="2">
    <source>
        <dbReference type="ARBA" id="ARBA00022516"/>
    </source>
</evidence>
<feature type="transmembrane region" description="Helical" evidence="13">
    <location>
        <begin position="532"/>
        <end position="559"/>
    </location>
</feature>
<evidence type="ECO:0000256" key="5">
    <source>
        <dbReference type="ARBA" id="ARBA00022691"/>
    </source>
</evidence>
<dbReference type="PANTHER" id="PTHR32138:SF0">
    <property type="entry name" value="PHOSPHATIDYLETHANOLAMINE N-METHYLTRANSFERASE"/>
    <property type="match status" value="1"/>
</dbReference>
<evidence type="ECO:0000256" key="7">
    <source>
        <dbReference type="ARBA" id="ARBA00022824"/>
    </source>
</evidence>
<dbReference type="GO" id="GO:0004608">
    <property type="term" value="F:phosphatidylethanolamine N-methyltransferase activity"/>
    <property type="evidence" value="ECO:0007669"/>
    <property type="project" value="UniProtKB-UniRule"/>
</dbReference>
<feature type="transmembrane region" description="Helical" evidence="13">
    <location>
        <begin position="435"/>
        <end position="453"/>
    </location>
</feature>
<dbReference type="PANTHER" id="PTHR32138">
    <property type="entry name" value="PHOSPHATIDYLETHANOLAMINE N-METHYLTRANSFERASE"/>
    <property type="match status" value="1"/>
</dbReference>
<evidence type="ECO:0000256" key="1">
    <source>
        <dbReference type="ARBA" id="ARBA00004127"/>
    </source>
</evidence>
<keyword evidence="8 13" id="KW-1133">Transmembrane helix</keyword>
<comment type="pathway">
    <text evidence="13">Phospholipid metabolism; phosphatidylcholine biosynthesis.</text>
</comment>
<comment type="caution">
    <text evidence="13">Lacks conserved residue(s) required for the propagation of feature annotation.</text>
</comment>
<feature type="transmembrane region" description="Helical" evidence="13">
    <location>
        <begin position="214"/>
        <end position="235"/>
    </location>
</feature>
<evidence type="ECO:0000313" key="15">
    <source>
        <dbReference type="EMBL" id="KAG7195343.1"/>
    </source>
</evidence>
<evidence type="ECO:0000256" key="4">
    <source>
        <dbReference type="ARBA" id="ARBA00022679"/>
    </source>
</evidence>
<protein>
    <recommendedName>
        <fullName evidence="13">Phosphatidylethanolamine N-methyltransferase</fullName>
        <shortName evidence="13">PEAMT</shortName>
        <ecNumber evidence="13">2.1.1.17</ecNumber>
    </recommendedName>
</protein>
<keyword evidence="10 13" id="KW-0472">Membrane</keyword>
<comment type="catalytic activity">
    <reaction evidence="13">
        <text>a 1,2-diacyl-sn-glycero-3-phosphoethanolamine + S-adenosyl-L-methionine = a 1,2-diacyl-sn-glycero-3-phospho-N-methylethanolamine + S-adenosyl-L-homocysteine + H(+)</text>
        <dbReference type="Rhea" id="RHEA:11164"/>
        <dbReference type="ChEBI" id="CHEBI:15378"/>
        <dbReference type="ChEBI" id="CHEBI:57856"/>
        <dbReference type="ChEBI" id="CHEBI:59789"/>
        <dbReference type="ChEBI" id="CHEBI:64573"/>
        <dbReference type="ChEBI" id="CHEBI:64612"/>
        <dbReference type="EC" id="2.1.1.17"/>
    </reaction>
</comment>
<keyword evidence="5 13" id="KW-0949">S-adenosyl-L-methionine</keyword>
<dbReference type="RefSeq" id="XP_043050890.1">
    <property type="nucleotide sequence ID" value="XM_043194566.1"/>
</dbReference>
<evidence type="ECO:0000256" key="10">
    <source>
        <dbReference type="ARBA" id="ARBA00023136"/>
    </source>
</evidence>
<dbReference type="EC" id="2.1.1.17" evidence="13"/>
<accession>A0A9P8AJD7</accession>